<reference evidence="1 2" key="1">
    <citation type="submission" date="2019-07" db="EMBL/GenBank/DDBJ databases">
        <title>Whole genome shotgun sequence of Nocardia ninae NBRC 108245.</title>
        <authorList>
            <person name="Hosoyama A."/>
            <person name="Uohara A."/>
            <person name="Ohji S."/>
            <person name="Ichikawa N."/>
        </authorList>
    </citation>
    <scope>NUCLEOTIDE SEQUENCE [LARGE SCALE GENOMIC DNA]</scope>
    <source>
        <strain evidence="1 2">NBRC 108245</strain>
    </source>
</reference>
<organism evidence="1 2">
    <name type="scientific">Nocardia ninae NBRC 108245</name>
    <dbReference type="NCBI Taxonomy" id="1210091"/>
    <lineage>
        <taxon>Bacteria</taxon>
        <taxon>Bacillati</taxon>
        <taxon>Actinomycetota</taxon>
        <taxon>Actinomycetes</taxon>
        <taxon>Mycobacteriales</taxon>
        <taxon>Nocardiaceae</taxon>
        <taxon>Nocardia</taxon>
    </lineage>
</organism>
<protein>
    <submittedName>
        <fullName evidence="1">Uncharacterized protein</fullName>
    </submittedName>
</protein>
<comment type="caution">
    <text evidence="1">The sequence shown here is derived from an EMBL/GenBank/DDBJ whole genome shotgun (WGS) entry which is preliminary data.</text>
</comment>
<dbReference type="RefSeq" id="WP_147130882.1">
    <property type="nucleotide sequence ID" value="NZ_BJXA01000016.1"/>
</dbReference>
<evidence type="ECO:0000313" key="2">
    <source>
        <dbReference type="Proteomes" id="UP000321424"/>
    </source>
</evidence>
<dbReference type="AlphaFoldDB" id="A0A511MF86"/>
<name>A0A511MF86_9NOCA</name>
<accession>A0A511MF86</accession>
<evidence type="ECO:0000313" key="1">
    <source>
        <dbReference type="EMBL" id="GEM38536.1"/>
    </source>
</evidence>
<dbReference type="OrthoDB" id="9849310at2"/>
<gene>
    <name evidence="1" type="ORF">NN4_30550</name>
</gene>
<keyword evidence="2" id="KW-1185">Reference proteome</keyword>
<dbReference type="Proteomes" id="UP000321424">
    <property type="component" value="Unassembled WGS sequence"/>
</dbReference>
<proteinExistence type="predicted"/>
<dbReference type="EMBL" id="BJXA01000016">
    <property type="protein sequence ID" value="GEM38536.1"/>
    <property type="molecule type" value="Genomic_DNA"/>
</dbReference>
<sequence>MNPTTSQCHYRRGRNLNTCDDAIASFTPDKWLACTGQVGHLFDGLSYLLQAAQEWQLQTDLKLEVVGYPAQTYAMDSVFLRARSLFEFFIGRGAMNYCHAHCLFGLTNQFGYAKYQPAQGVVSTTTDWADVLHVGSIHLKDRGRPVQLVGHDGTLKDLNQMPGDFAKGILDVWVDFETELQAQGHAQLHGMAEACRVKAVEDAGNIFDSVMQRAGAYQIASTKKVTKLF</sequence>